<dbReference type="PANTHER" id="PTHR30389:SF0">
    <property type="entry name" value="FUMARATE HYDRATASE CLASS I, AEROBIC"/>
    <property type="match status" value="1"/>
</dbReference>
<comment type="caution">
    <text evidence="1">The sequence shown here is derived from an EMBL/GenBank/DDBJ whole genome shotgun (WGS) entry which is preliminary data.</text>
</comment>
<name>L1LEK8_THEEQ</name>
<dbReference type="eggNOG" id="ENOG502QT04">
    <property type="taxonomic scope" value="Eukaryota"/>
</dbReference>
<dbReference type="AlphaFoldDB" id="L1LEK8"/>
<dbReference type="KEGG" id="beq:BEWA_036490"/>
<dbReference type="GeneID" id="15806536"/>
<dbReference type="OrthoDB" id="411469at2759"/>
<dbReference type="VEuPathDB" id="PiroplasmaDB:BEWA_036490"/>
<keyword evidence="2" id="KW-1185">Reference proteome</keyword>
<dbReference type="PANTHER" id="PTHR30389">
    <property type="entry name" value="FUMARATE HYDRATASE-RELATED"/>
    <property type="match status" value="1"/>
</dbReference>
<dbReference type="RefSeq" id="XP_004833065.1">
    <property type="nucleotide sequence ID" value="XM_004833008.1"/>
</dbReference>
<evidence type="ECO:0000313" key="2">
    <source>
        <dbReference type="Proteomes" id="UP000031512"/>
    </source>
</evidence>
<dbReference type="EMBL" id="ACOU01000002">
    <property type="protein sequence ID" value="EKX73613.1"/>
    <property type="molecule type" value="Genomic_DNA"/>
</dbReference>
<sequence length="218" mass="24034">MVSLMTGFFGVLCKRSRGYKFIKPAVSGSSGLPSRRFETNGFVRKRREIDEKMVPCESCGSSCLNGQGCLEQSQGSSRTPKGLLQYGALAGAAGISSHFSEQSRSFSSAKENGLEQYVDVLKTAKNTSTKYTRLDDLSELVKALESGLVRSDGNSKFLSVPQLVLRELTFRAFTEIMHFLRSEHLEQLKRVLDDPEASDNDKFVSMQLIKNACIAAGR</sequence>
<accession>L1LEK8</accession>
<dbReference type="InterPro" id="IPR051208">
    <property type="entry name" value="Class-I_Fumarase/Tartrate_DH"/>
</dbReference>
<organism evidence="1 2">
    <name type="scientific">Theileria equi strain WA</name>
    <dbReference type="NCBI Taxonomy" id="1537102"/>
    <lineage>
        <taxon>Eukaryota</taxon>
        <taxon>Sar</taxon>
        <taxon>Alveolata</taxon>
        <taxon>Apicomplexa</taxon>
        <taxon>Aconoidasida</taxon>
        <taxon>Piroplasmida</taxon>
        <taxon>Theileriidae</taxon>
        <taxon>Theileria</taxon>
    </lineage>
</organism>
<protein>
    <submittedName>
        <fullName evidence="1">Fumerase dehydrogenase family member protein</fullName>
    </submittedName>
</protein>
<gene>
    <name evidence="1" type="ORF">BEWA_036490</name>
</gene>
<reference evidence="1 2" key="1">
    <citation type="journal article" date="2012" name="BMC Genomics">
        <title>Comparative genomic analysis and phylogenetic position of Theileria equi.</title>
        <authorList>
            <person name="Kappmeyer L.S."/>
            <person name="Thiagarajan M."/>
            <person name="Herndon D.R."/>
            <person name="Ramsay J.D."/>
            <person name="Caler E."/>
            <person name="Djikeng A."/>
            <person name="Gillespie J.J."/>
            <person name="Lau A.O."/>
            <person name="Roalson E.H."/>
            <person name="Silva J.C."/>
            <person name="Silva M.G."/>
            <person name="Suarez C.E."/>
            <person name="Ueti M.W."/>
            <person name="Nene V.M."/>
            <person name="Mealey R.H."/>
            <person name="Knowles D.P."/>
            <person name="Brayton K.A."/>
        </authorList>
    </citation>
    <scope>NUCLEOTIDE SEQUENCE [LARGE SCALE GENOMIC DNA]</scope>
    <source>
        <strain evidence="1 2">WA</strain>
    </source>
</reference>
<evidence type="ECO:0000313" key="1">
    <source>
        <dbReference type="EMBL" id="EKX73613.1"/>
    </source>
</evidence>
<dbReference type="Proteomes" id="UP000031512">
    <property type="component" value="Unassembled WGS sequence"/>
</dbReference>
<dbReference type="SMR" id="L1LEK8"/>
<proteinExistence type="predicted"/>
<dbReference type="STRING" id="1537102.L1LEK8"/>